<dbReference type="Proteomes" id="UP000267096">
    <property type="component" value="Unassembled WGS sequence"/>
</dbReference>
<sequence>MKPTFGLDENVVAKEKAAENEYCEHLPNSVLRNIFKHLSYQDISKCHLICKHIHKFLCDHVNDFERPHLDDLIIESVREPGWVRQLRLEFKCLELFGTHACLKKTEFMGTEDDSFDSISKLTPSFMELINDKCRAVIASGDVTFRHIVLDDFALKQLLPILEPT</sequence>
<protein>
    <submittedName>
        <fullName evidence="4">F-box domain-containing protein</fullName>
    </submittedName>
</protein>
<proteinExistence type="predicted"/>
<dbReference type="Gene3D" id="1.20.1280.50">
    <property type="match status" value="1"/>
</dbReference>
<organism evidence="4">
    <name type="scientific">Anisakis simplex</name>
    <name type="common">Herring worm</name>
    <dbReference type="NCBI Taxonomy" id="6269"/>
    <lineage>
        <taxon>Eukaryota</taxon>
        <taxon>Metazoa</taxon>
        <taxon>Ecdysozoa</taxon>
        <taxon>Nematoda</taxon>
        <taxon>Chromadorea</taxon>
        <taxon>Rhabditida</taxon>
        <taxon>Spirurina</taxon>
        <taxon>Ascaridomorpha</taxon>
        <taxon>Ascaridoidea</taxon>
        <taxon>Anisakidae</taxon>
        <taxon>Anisakis</taxon>
        <taxon>Anisakis simplex complex</taxon>
    </lineage>
</organism>
<gene>
    <name evidence="2" type="ORF">ASIM_LOCUS19204</name>
</gene>
<reference evidence="4" key="1">
    <citation type="submission" date="2017-02" db="UniProtKB">
        <authorList>
            <consortium name="WormBaseParasite"/>
        </authorList>
    </citation>
    <scope>IDENTIFICATION</scope>
</reference>
<dbReference type="InterPro" id="IPR036047">
    <property type="entry name" value="F-box-like_dom_sf"/>
</dbReference>
<dbReference type="SUPFAM" id="SSF81383">
    <property type="entry name" value="F-box domain"/>
    <property type="match status" value="1"/>
</dbReference>
<dbReference type="Pfam" id="PF12937">
    <property type="entry name" value="F-box-like"/>
    <property type="match status" value="1"/>
</dbReference>
<evidence type="ECO:0000313" key="3">
    <source>
        <dbReference type="Proteomes" id="UP000267096"/>
    </source>
</evidence>
<keyword evidence="3" id="KW-1185">Reference proteome</keyword>
<dbReference type="EMBL" id="UYRR01036813">
    <property type="protein sequence ID" value="VDK68117.1"/>
    <property type="molecule type" value="Genomic_DNA"/>
</dbReference>
<dbReference type="PROSITE" id="PS50181">
    <property type="entry name" value="FBOX"/>
    <property type="match status" value="1"/>
</dbReference>
<evidence type="ECO:0000313" key="4">
    <source>
        <dbReference type="WBParaSite" id="ASIM_0001981701-mRNA-1"/>
    </source>
</evidence>
<evidence type="ECO:0000313" key="2">
    <source>
        <dbReference type="EMBL" id="VDK68117.1"/>
    </source>
</evidence>
<reference evidence="2 3" key="2">
    <citation type="submission" date="2018-11" db="EMBL/GenBank/DDBJ databases">
        <authorList>
            <consortium name="Pathogen Informatics"/>
        </authorList>
    </citation>
    <scope>NUCLEOTIDE SEQUENCE [LARGE SCALE GENOMIC DNA]</scope>
</reference>
<dbReference type="AlphaFoldDB" id="A0A0M3KFQ6"/>
<evidence type="ECO:0000259" key="1">
    <source>
        <dbReference type="PROSITE" id="PS50181"/>
    </source>
</evidence>
<accession>A0A0M3KFQ6</accession>
<name>A0A0M3KFQ6_ANISI</name>
<feature type="domain" description="F-box" evidence="1">
    <location>
        <begin position="20"/>
        <end position="67"/>
    </location>
</feature>
<dbReference type="WBParaSite" id="ASIM_0001981701-mRNA-1">
    <property type="protein sequence ID" value="ASIM_0001981701-mRNA-1"/>
    <property type="gene ID" value="ASIM_0001981701"/>
</dbReference>
<dbReference type="InterPro" id="IPR001810">
    <property type="entry name" value="F-box_dom"/>
</dbReference>